<organism evidence="8 9">
    <name type="scientific">Staphylococcus lugdunensis</name>
    <dbReference type="NCBI Taxonomy" id="28035"/>
    <lineage>
        <taxon>Bacteria</taxon>
        <taxon>Bacillati</taxon>
        <taxon>Bacillota</taxon>
        <taxon>Bacilli</taxon>
        <taxon>Bacillales</taxon>
        <taxon>Staphylococcaceae</taxon>
        <taxon>Staphylococcus</taxon>
    </lineage>
</organism>
<feature type="transmembrane region" description="Helical" evidence="5">
    <location>
        <begin position="81"/>
        <end position="103"/>
    </location>
</feature>
<name>A0A4Q9WD81_STALU</name>
<feature type="domain" description="AMP-dependent synthetase/ligase" evidence="6">
    <location>
        <begin position="28"/>
        <end position="392"/>
    </location>
</feature>
<dbReference type="InterPro" id="IPR020845">
    <property type="entry name" value="AMP-binding_CS"/>
</dbReference>
<reference evidence="8 9" key="1">
    <citation type="journal article" date="2019" name="Sci. Transl. Med.">
        <title>Quorum sensing between bacterial species on the skin protects against epidermal injury in atopic dermatitis.</title>
        <authorList>
            <person name="Williams M.R."/>
        </authorList>
    </citation>
    <scope>NUCLEOTIDE SEQUENCE [LARGE SCALE GENOMIC DNA]</scope>
    <source>
        <strain evidence="8 9">E7</strain>
    </source>
</reference>
<dbReference type="AlphaFoldDB" id="A0A4Q9WD81"/>
<evidence type="ECO:0000313" key="8">
    <source>
        <dbReference type="EMBL" id="TBW72998.1"/>
    </source>
</evidence>
<keyword evidence="5" id="KW-0812">Transmembrane</keyword>
<dbReference type="GO" id="GO:0031956">
    <property type="term" value="F:medium-chain fatty acid-CoA ligase activity"/>
    <property type="evidence" value="ECO:0007669"/>
    <property type="project" value="TreeGrafter"/>
</dbReference>
<evidence type="ECO:0000256" key="5">
    <source>
        <dbReference type="SAM" id="Phobius"/>
    </source>
</evidence>
<sequence>MKRTKREQLEIFYDEQVWDHQTLDEFIQEKVRQYPEKIALIDREFEFTYQEMYDEINHFAYKFYQDGIKPDDKVLIQLPNCFEFIFVLFALFKIGAIPVLALATHRKVEIKGVLEASGAVAYIAKDKYLGFSYSQLINEIEGELGCQINQYILGNSKQYKNFYSANRNDYDYRYSEELIKPSYNNTALLLLSGGTTGIPKLIPRRHCDYIYVAKQCAQRCGLDEHSTYLVALPIAHNFPLGCPGIIGTLAVGGAIVICSVTSPDEIFPLIDEQDITHLAFVPSLAKMCLDYQKDNDEDDISSLKLIQVGGALLDSFTAQKIEEQFECKLQQVYGIAEGLICMTDKQDGNEVTYHTQGTPISEYDEIKILDDSGKEVQQGEYGELYVRGPYTIYNYEHAPHIKCVDDDMYFMTGDKVKQQPDGNFKVVGRIKEMINKSGEKILPNELEDVILGHPNVDEVKVIGVPDEVVGEKICVCIKEDTNINLNELRNYLQQQGIANFKLPDLIKKVPVWPLTTFGKIDVNRLKE</sequence>
<evidence type="ECO:0000313" key="9">
    <source>
        <dbReference type="Proteomes" id="UP000293637"/>
    </source>
</evidence>
<dbReference type="Gene3D" id="3.30.300.30">
    <property type="match status" value="1"/>
</dbReference>
<dbReference type="PROSITE" id="PS00455">
    <property type="entry name" value="AMP_BINDING"/>
    <property type="match status" value="1"/>
</dbReference>
<dbReference type="InterPro" id="IPR025110">
    <property type="entry name" value="AMP-bd_C"/>
</dbReference>
<comment type="caution">
    <text evidence="8">The sequence shown here is derived from an EMBL/GenBank/DDBJ whole genome shotgun (WGS) entry which is preliminary data.</text>
</comment>
<dbReference type="Proteomes" id="UP000293637">
    <property type="component" value="Unassembled WGS sequence"/>
</dbReference>
<evidence type="ECO:0000256" key="4">
    <source>
        <dbReference type="ARBA" id="ARBA00032875"/>
    </source>
</evidence>
<dbReference type="Pfam" id="PF00501">
    <property type="entry name" value="AMP-binding"/>
    <property type="match status" value="1"/>
</dbReference>
<feature type="domain" description="AMP-binding enzyme C-terminal" evidence="7">
    <location>
        <begin position="445"/>
        <end position="519"/>
    </location>
</feature>
<keyword evidence="3" id="KW-0436">Ligase</keyword>
<dbReference type="InterPro" id="IPR045851">
    <property type="entry name" value="AMP-bd_C_sf"/>
</dbReference>
<dbReference type="GO" id="GO:0006631">
    <property type="term" value="P:fatty acid metabolic process"/>
    <property type="evidence" value="ECO:0007669"/>
    <property type="project" value="TreeGrafter"/>
</dbReference>
<evidence type="ECO:0000259" key="7">
    <source>
        <dbReference type="Pfam" id="PF13193"/>
    </source>
</evidence>
<dbReference type="Gene3D" id="2.30.38.10">
    <property type="entry name" value="Luciferase, Domain 3"/>
    <property type="match status" value="1"/>
</dbReference>
<dbReference type="InterPro" id="IPR000873">
    <property type="entry name" value="AMP-dep_synth/lig_dom"/>
</dbReference>
<evidence type="ECO:0000256" key="2">
    <source>
        <dbReference type="ARBA" id="ARBA00017625"/>
    </source>
</evidence>
<dbReference type="GeneID" id="58090208"/>
<gene>
    <name evidence="8" type="ORF">EQ812_03905</name>
</gene>
<accession>A0A4Q9WD81</accession>
<dbReference type="Pfam" id="PF13193">
    <property type="entry name" value="AMP-binding_C"/>
    <property type="match status" value="1"/>
</dbReference>
<evidence type="ECO:0000256" key="1">
    <source>
        <dbReference type="ARBA" id="ARBA00006432"/>
    </source>
</evidence>
<dbReference type="PANTHER" id="PTHR43201">
    <property type="entry name" value="ACYL-COA SYNTHETASE"/>
    <property type="match status" value="1"/>
</dbReference>
<comment type="similarity">
    <text evidence="1">Belongs to the ATP-dependent AMP-binding enzyme family.</text>
</comment>
<evidence type="ECO:0000256" key="3">
    <source>
        <dbReference type="ARBA" id="ARBA00022598"/>
    </source>
</evidence>
<dbReference type="SUPFAM" id="SSF56801">
    <property type="entry name" value="Acetyl-CoA synthetase-like"/>
    <property type="match status" value="1"/>
</dbReference>
<keyword evidence="5" id="KW-0472">Membrane</keyword>
<protein>
    <recommendedName>
        <fullName evidence="2">Putative long chain fatty acid-CoA ligase VraA</fullName>
    </recommendedName>
    <alternativeName>
        <fullName evidence="4">Acyl-CoA synthetase</fullName>
    </alternativeName>
</protein>
<dbReference type="EMBL" id="SCHB01000002">
    <property type="protein sequence ID" value="TBW72998.1"/>
    <property type="molecule type" value="Genomic_DNA"/>
</dbReference>
<evidence type="ECO:0000259" key="6">
    <source>
        <dbReference type="Pfam" id="PF00501"/>
    </source>
</evidence>
<dbReference type="RefSeq" id="WP_002491927.1">
    <property type="nucleotide sequence ID" value="NZ_AP021848.1"/>
</dbReference>
<keyword evidence="5" id="KW-1133">Transmembrane helix</keyword>
<proteinExistence type="inferred from homology"/>
<dbReference type="Gene3D" id="3.40.50.980">
    <property type="match status" value="2"/>
</dbReference>
<dbReference type="PANTHER" id="PTHR43201:SF5">
    <property type="entry name" value="MEDIUM-CHAIN ACYL-COA LIGASE ACSF2, MITOCHONDRIAL"/>
    <property type="match status" value="1"/>
</dbReference>